<dbReference type="Gene3D" id="1.10.443.10">
    <property type="entry name" value="Intergrase catalytic core"/>
    <property type="match status" value="1"/>
</dbReference>
<keyword evidence="4" id="KW-1185">Reference proteome</keyword>
<dbReference type="PROSITE" id="PS51898">
    <property type="entry name" value="TYR_RECOMBINASE"/>
    <property type="match status" value="1"/>
</dbReference>
<dbReference type="RefSeq" id="WP_209902074.1">
    <property type="nucleotide sequence ID" value="NZ_BAAAJW010000003.1"/>
</dbReference>
<dbReference type="InterPro" id="IPR002104">
    <property type="entry name" value="Integrase_catalytic"/>
</dbReference>
<evidence type="ECO:0000313" key="4">
    <source>
        <dbReference type="Proteomes" id="UP001519290"/>
    </source>
</evidence>
<reference evidence="3 4" key="1">
    <citation type="submission" date="2021-03" db="EMBL/GenBank/DDBJ databases">
        <title>Sequencing the genomes of 1000 actinobacteria strains.</title>
        <authorList>
            <person name="Klenk H.-P."/>
        </authorList>
    </citation>
    <scope>NUCLEOTIDE SEQUENCE [LARGE SCALE GENOMIC DNA]</scope>
    <source>
        <strain evidence="3 4">DSM 14566</strain>
    </source>
</reference>
<dbReference type="PANTHER" id="PTHR30349:SF64">
    <property type="entry name" value="PROPHAGE INTEGRASE INTD-RELATED"/>
    <property type="match status" value="1"/>
</dbReference>
<dbReference type="EMBL" id="JAGIOD010000001">
    <property type="protein sequence ID" value="MBP2382309.1"/>
    <property type="molecule type" value="Genomic_DNA"/>
</dbReference>
<organism evidence="3 4">
    <name type="scientific">Brachybacterium sacelli</name>
    <dbReference type="NCBI Taxonomy" id="173364"/>
    <lineage>
        <taxon>Bacteria</taxon>
        <taxon>Bacillati</taxon>
        <taxon>Actinomycetota</taxon>
        <taxon>Actinomycetes</taxon>
        <taxon>Micrococcales</taxon>
        <taxon>Dermabacteraceae</taxon>
        <taxon>Brachybacterium</taxon>
    </lineage>
</organism>
<dbReference type="InterPro" id="IPR050090">
    <property type="entry name" value="Tyrosine_recombinase_XerCD"/>
</dbReference>
<dbReference type="CDD" id="cd00397">
    <property type="entry name" value="DNA_BRE_C"/>
    <property type="match status" value="1"/>
</dbReference>
<comment type="caution">
    <text evidence="3">The sequence shown here is derived from an EMBL/GenBank/DDBJ whole genome shotgun (WGS) entry which is preliminary data.</text>
</comment>
<dbReference type="InterPro" id="IPR011010">
    <property type="entry name" value="DNA_brk_join_enz"/>
</dbReference>
<evidence type="ECO:0000259" key="2">
    <source>
        <dbReference type="PROSITE" id="PS51898"/>
    </source>
</evidence>
<dbReference type="PANTHER" id="PTHR30349">
    <property type="entry name" value="PHAGE INTEGRASE-RELATED"/>
    <property type="match status" value="1"/>
</dbReference>
<keyword evidence="1" id="KW-0233">DNA recombination</keyword>
<evidence type="ECO:0000313" key="3">
    <source>
        <dbReference type="EMBL" id="MBP2382309.1"/>
    </source>
</evidence>
<accession>A0ABS4X1H1</accession>
<feature type="domain" description="Tyr recombinase" evidence="2">
    <location>
        <begin position="359"/>
        <end position="565"/>
    </location>
</feature>
<proteinExistence type="predicted"/>
<name>A0ABS4X1H1_9MICO</name>
<gene>
    <name evidence="3" type="ORF">JOF43_002266</name>
</gene>
<dbReference type="SUPFAM" id="SSF56349">
    <property type="entry name" value="DNA breaking-rejoining enzymes"/>
    <property type="match status" value="1"/>
</dbReference>
<protein>
    <submittedName>
        <fullName evidence="3">Integrase</fullName>
    </submittedName>
</protein>
<sequence length="716" mass="78930">MSSVVALAGWRSPADEPRVPWPQFLESNLDFVWREDEWDPEALEFTGNPTNPMTGVNVCATPRCTTLIDGSKVGRCLKCRRERRIWTGGDFDAEYVPVRQRVGGAPATPHTFTLADLTSTARNEVLAGLQFRDREGIELQPVVARSVVRMVEGAESVLDVRDEGAPARTLGLLRAIQANARRLRARHAGRDGTEGEVWDCALVGLRSARDRPYTAATGFLDFTVVRQTWLRHILLETTRALRPSVAEVRHTLQAASIASLSLAGRPNGETPSALSMGDMTAIFDAFRHAVNPATTKTYSSSHRVSLWGAWRRLIETGRRAGLMDEVPGTFAIPDDKRMPVPAAREDELGSAIPEAWIAHLDAHLDALGTSTTYTANEWSAGDFALLYQAIYQLLRDTGRRPSEITGLRRDPLEFSGAEASLIYDNRKAGRHGRRLPITSSTVDVVRAWSNHLGTLQVPDACADFLFPAPGPRNRARRGHLSSAQFSKVFRSWVEALDTPVDLPPEARAFAKTEIGPYGLRHAYAQRHADNGTPVDVLRELMDHVSIETTMGYFTVSLRRKQEAVRLMSQYSIDRFGHPAPFANDLAYERSSVAVPFGNCTEPTNVAAGGKSCPIRFQCAGCGYYRPDPSYLDAVAKQIRNLRTDRELAIGADAAQWVVTNLDEQIAAFVGVAESLQAMIAAMPPQELANLDEAGATMRKVRQTQVFIPLDDVGHRE</sequence>
<dbReference type="Proteomes" id="UP001519290">
    <property type="component" value="Unassembled WGS sequence"/>
</dbReference>
<dbReference type="Pfam" id="PF00589">
    <property type="entry name" value="Phage_integrase"/>
    <property type="match status" value="1"/>
</dbReference>
<evidence type="ECO:0000256" key="1">
    <source>
        <dbReference type="ARBA" id="ARBA00023172"/>
    </source>
</evidence>
<dbReference type="InterPro" id="IPR013762">
    <property type="entry name" value="Integrase-like_cat_sf"/>
</dbReference>